<reference evidence="3" key="1">
    <citation type="journal article" date="2017" name="Nat. Ecol. Evol.">
        <title>Genome expansion and lineage-specific genetic innovations in the forest pathogenic fungi Armillaria.</title>
        <authorList>
            <person name="Sipos G."/>
            <person name="Prasanna A.N."/>
            <person name="Walter M.C."/>
            <person name="O'Connor E."/>
            <person name="Balint B."/>
            <person name="Krizsan K."/>
            <person name="Kiss B."/>
            <person name="Hess J."/>
            <person name="Varga T."/>
            <person name="Slot J."/>
            <person name="Riley R."/>
            <person name="Boka B."/>
            <person name="Rigling D."/>
            <person name="Barry K."/>
            <person name="Lee J."/>
            <person name="Mihaltcheva S."/>
            <person name="LaButti K."/>
            <person name="Lipzen A."/>
            <person name="Waldron R."/>
            <person name="Moloney N.M."/>
            <person name="Sperisen C."/>
            <person name="Kredics L."/>
            <person name="Vagvoelgyi C."/>
            <person name="Patrignani A."/>
            <person name="Fitzpatrick D."/>
            <person name="Nagy I."/>
            <person name="Doyle S."/>
            <person name="Anderson J.B."/>
            <person name="Grigoriev I.V."/>
            <person name="Gueldener U."/>
            <person name="Muensterkoetter M."/>
            <person name="Nagy L.G."/>
        </authorList>
    </citation>
    <scope>NUCLEOTIDE SEQUENCE [LARGE SCALE GENOMIC DNA]</scope>
    <source>
        <strain evidence="3">28-4</strain>
    </source>
</reference>
<keyword evidence="3" id="KW-1185">Reference proteome</keyword>
<dbReference type="AlphaFoldDB" id="A0A2H3BF09"/>
<sequence>RVWDLYSNRVVPYWVANKWPWGISHAWMDEKDHANVPTPINGKEWPVPIPKGTDLDLIRIEILNLGAEYVWLDVLCLRQVGGPREDLRAEEWKRDVPTIGSVYRFTDMVVYYFNGLGRPLHFKTGYLKSHRCWFKRAWTLQEINKHSIIAGDTDNSPPYAEPLDKEYKVFGFQAQLMSLKELVHKNVNLFKWLAGMRNRTAVHRVDKVVGLAFPLRSQEIPAYNGEWPEEEAWKALLNMIEGNYRGHLLFLYPEPARDDRPWWMWWR</sequence>
<organism evidence="2 3">
    <name type="scientific">Armillaria solidipes</name>
    <dbReference type="NCBI Taxonomy" id="1076256"/>
    <lineage>
        <taxon>Eukaryota</taxon>
        <taxon>Fungi</taxon>
        <taxon>Dikarya</taxon>
        <taxon>Basidiomycota</taxon>
        <taxon>Agaricomycotina</taxon>
        <taxon>Agaricomycetes</taxon>
        <taxon>Agaricomycetidae</taxon>
        <taxon>Agaricales</taxon>
        <taxon>Marasmiineae</taxon>
        <taxon>Physalacriaceae</taxon>
        <taxon>Armillaria</taxon>
    </lineage>
</organism>
<proteinExistence type="predicted"/>
<accession>A0A2H3BF09</accession>
<dbReference type="EMBL" id="KZ293450">
    <property type="protein sequence ID" value="PBK64638.1"/>
    <property type="molecule type" value="Genomic_DNA"/>
</dbReference>
<feature type="domain" description="Heterokaryon incompatibility" evidence="1">
    <location>
        <begin position="23"/>
        <end position="113"/>
    </location>
</feature>
<gene>
    <name evidence="2" type="ORF">ARMSODRAFT_844999</name>
</gene>
<evidence type="ECO:0000259" key="1">
    <source>
        <dbReference type="Pfam" id="PF06985"/>
    </source>
</evidence>
<protein>
    <recommendedName>
        <fullName evidence="1">Heterokaryon incompatibility domain-containing protein</fullName>
    </recommendedName>
</protein>
<evidence type="ECO:0000313" key="3">
    <source>
        <dbReference type="Proteomes" id="UP000218334"/>
    </source>
</evidence>
<feature type="non-terminal residue" evidence="2">
    <location>
        <position position="1"/>
    </location>
</feature>
<dbReference type="InterPro" id="IPR010730">
    <property type="entry name" value="HET"/>
</dbReference>
<feature type="non-terminal residue" evidence="2">
    <location>
        <position position="267"/>
    </location>
</feature>
<dbReference type="Pfam" id="PF06985">
    <property type="entry name" value="HET"/>
    <property type="match status" value="1"/>
</dbReference>
<dbReference type="Proteomes" id="UP000218334">
    <property type="component" value="Unassembled WGS sequence"/>
</dbReference>
<name>A0A2H3BF09_9AGAR</name>
<evidence type="ECO:0000313" key="2">
    <source>
        <dbReference type="EMBL" id="PBK64638.1"/>
    </source>
</evidence>